<name>A0AAV2H5I3_LYMST</name>
<evidence type="ECO:0000256" key="3">
    <source>
        <dbReference type="ARBA" id="ARBA00010617"/>
    </source>
</evidence>
<evidence type="ECO:0000256" key="7">
    <source>
        <dbReference type="ARBA" id="ARBA00023002"/>
    </source>
</evidence>
<comment type="function">
    <text evidence="9">Cytochromes P450 are a group of heme-thiolate monooxygenases. They oxidize a variety of structurally unrelated compounds, including steroids, fatty acids, and xenobiotics.</text>
</comment>
<accession>A0AAV2H5I3</accession>
<keyword evidence="7 11" id="KW-0560">Oxidoreductase</keyword>
<keyword evidence="6" id="KW-0492">Microsome</keyword>
<evidence type="ECO:0000256" key="4">
    <source>
        <dbReference type="ARBA" id="ARBA00022617"/>
    </source>
</evidence>
<dbReference type="Pfam" id="PF00067">
    <property type="entry name" value="p450"/>
    <property type="match status" value="1"/>
</dbReference>
<dbReference type="PROSITE" id="PS00086">
    <property type="entry name" value="CYTOCHROME_P450"/>
    <property type="match status" value="1"/>
</dbReference>
<dbReference type="EMBL" id="CAXITT010000036">
    <property type="protein sequence ID" value="CAL1528688.1"/>
    <property type="molecule type" value="Genomic_DNA"/>
</dbReference>
<dbReference type="FunFam" id="1.10.630.10:FF:000042">
    <property type="entry name" value="Cytochrome P450"/>
    <property type="match status" value="1"/>
</dbReference>
<evidence type="ECO:0000256" key="8">
    <source>
        <dbReference type="ARBA" id="ARBA00023004"/>
    </source>
</evidence>
<keyword evidence="6" id="KW-0256">Endoplasmic reticulum</keyword>
<reference evidence="12 13" key="1">
    <citation type="submission" date="2024-04" db="EMBL/GenBank/DDBJ databases">
        <authorList>
            <consortium name="Genoscope - CEA"/>
            <person name="William W."/>
        </authorList>
    </citation>
    <scope>NUCLEOTIDE SEQUENCE [LARGE SCALE GENOMIC DNA]</scope>
</reference>
<evidence type="ECO:0000256" key="9">
    <source>
        <dbReference type="ARBA" id="ARBA00043906"/>
    </source>
</evidence>
<comment type="cofactor">
    <cofactor evidence="10">
        <name>heme</name>
        <dbReference type="ChEBI" id="CHEBI:30413"/>
    </cofactor>
</comment>
<comment type="subcellular location">
    <subcellularLocation>
        <location evidence="2">Endoplasmic reticulum membrane</location>
        <topology evidence="2">Peripheral membrane protein</topology>
    </subcellularLocation>
    <subcellularLocation>
        <location evidence="1">Microsome membrane</location>
        <topology evidence="1">Peripheral membrane protein</topology>
    </subcellularLocation>
</comment>
<proteinExistence type="inferred from homology"/>
<dbReference type="AlphaFoldDB" id="A0AAV2H5I3"/>
<comment type="caution">
    <text evidence="12">The sequence shown here is derived from an EMBL/GenBank/DDBJ whole genome shotgun (WGS) entry which is preliminary data.</text>
</comment>
<dbReference type="GO" id="GO:0005506">
    <property type="term" value="F:iron ion binding"/>
    <property type="evidence" value="ECO:0007669"/>
    <property type="project" value="InterPro"/>
</dbReference>
<dbReference type="GO" id="GO:0020037">
    <property type="term" value="F:heme binding"/>
    <property type="evidence" value="ECO:0007669"/>
    <property type="project" value="InterPro"/>
</dbReference>
<protein>
    <recommendedName>
        <fullName evidence="14">Cytochrome P450</fullName>
    </recommendedName>
</protein>
<dbReference type="Proteomes" id="UP001497497">
    <property type="component" value="Unassembled WGS sequence"/>
</dbReference>
<keyword evidence="11" id="KW-0503">Monooxygenase</keyword>
<keyword evidence="5 10" id="KW-0479">Metal-binding</keyword>
<evidence type="ECO:0000256" key="10">
    <source>
        <dbReference type="PIRSR" id="PIRSR602401-1"/>
    </source>
</evidence>
<organism evidence="12 13">
    <name type="scientific">Lymnaea stagnalis</name>
    <name type="common">Great pond snail</name>
    <name type="synonym">Helix stagnalis</name>
    <dbReference type="NCBI Taxonomy" id="6523"/>
    <lineage>
        <taxon>Eukaryota</taxon>
        <taxon>Metazoa</taxon>
        <taxon>Spiralia</taxon>
        <taxon>Lophotrochozoa</taxon>
        <taxon>Mollusca</taxon>
        <taxon>Gastropoda</taxon>
        <taxon>Heterobranchia</taxon>
        <taxon>Euthyneura</taxon>
        <taxon>Panpulmonata</taxon>
        <taxon>Hygrophila</taxon>
        <taxon>Lymnaeoidea</taxon>
        <taxon>Lymnaeidae</taxon>
        <taxon>Lymnaea</taxon>
    </lineage>
</organism>
<dbReference type="InterPro" id="IPR036396">
    <property type="entry name" value="Cyt_P450_sf"/>
</dbReference>
<dbReference type="SUPFAM" id="SSF48264">
    <property type="entry name" value="Cytochrome P450"/>
    <property type="match status" value="1"/>
</dbReference>
<evidence type="ECO:0000256" key="6">
    <source>
        <dbReference type="ARBA" id="ARBA00022848"/>
    </source>
</evidence>
<dbReference type="PRINTS" id="PR00385">
    <property type="entry name" value="P450"/>
</dbReference>
<sequence>MFLEFAAVFVLTSTLALLWHLHYHFSQFKRLGIQGPRPSLFFGNLMEIRSKGQFQALKDWTKLYGDVFGYFEGYTPVMAVSDPDILRNVLLKDASNFMKRKPFPLAPRKSLGLFLEDGQQWKRSRALLTPAFSTGKLKKMTPIMSEAADILVERLVDRAKEQKSMDIYSVFQSLTLDVIGRCAFGLKTKAQVDEKDVFLVKIRSLFHTMSTTVIEPIVMAVPCLSYFIFALKNMVFLFGMNPVVWLRNSMRDVIRVRKSLGPNANIIDLVQLMLFPEKHQHDACTDPHVGLTEREIVAQSMTFLLAGYETTSAVLAYFCHEMAKNPDIQERLYREIRDHIEKDVNYESIQDLHFFDAVFDEVCRMYPTASFIVTRQAAEERQYGHVTIPAGMNILANVWALHRDERYWTDPETFNPDRFMDEPHCKKSTFTYIPFGAGPRHCIGMRFATIEAKITIVKVIQNFLIEKAADTRDDLELFSRGAIVPKDKVNVKVTRRVTTSRRRMVRHC</sequence>
<gene>
    <name evidence="12" type="ORF">GSLYS_00002858001</name>
</gene>
<evidence type="ECO:0008006" key="14">
    <source>
        <dbReference type="Google" id="ProtNLM"/>
    </source>
</evidence>
<evidence type="ECO:0000256" key="1">
    <source>
        <dbReference type="ARBA" id="ARBA00004174"/>
    </source>
</evidence>
<dbReference type="GO" id="GO:0008395">
    <property type="term" value="F:steroid hydroxylase activity"/>
    <property type="evidence" value="ECO:0007669"/>
    <property type="project" value="TreeGrafter"/>
</dbReference>
<feature type="binding site" description="axial binding residue" evidence="10">
    <location>
        <position position="442"/>
    </location>
    <ligand>
        <name>heme</name>
        <dbReference type="ChEBI" id="CHEBI:30413"/>
    </ligand>
    <ligandPart>
        <name>Fe</name>
        <dbReference type="ChEBI" id="CHEBI:18248"/>
    </ligandPart>
</feature>
<evidence type="ECO:0000256" key="2">
    <source>
        <dbReference type="ARBA" id="ARBA00004406"/>
    </source>
</evidence>
<evidence type="ECO:0000313" key="13">
    <source>
        <dbReference type="Proteomes" id="UP001497497"/>
    </source>
</evidence>
<dbReference type="GO" id="GO:0005789">
    <property type="term" value="C:endoplasmic reticulum membrane"/>
    <property type="evidence" value="ECO:0007669"/>
    <property type="project" value="UniProtKB-SubCell"/>
</dbReference>
<dbReference type="InterPro" id="IPR050705">
    <property type="entry name" value="Cytochrome_P450_3A"/>
</dbReference>
<keyword evidence="8 10" id="KW-0408">Iron</keyword>
<evidence type="ECO:0000256" key="5">
    <source>
        <dbReference type="ARBA" id="ARBA00022723"/>
    </source>
</evidence>
<dbReference type="PRINTS" id="PR00463">
    <property type="entry name" value="EP450I"/>
</dbReference>
<dbReference type="InterPro" id="IPR002401">
    <property type="entry name" value="Cyt_P450_E_grp-I"/>
</dbReference>
<keyword evidence="4 10" id="KW-0349">Heme</keyword>
<dbReference type="PANTHER" id="PTHR24302:SF15">
    <property type="entry name" value="FATTY-ACID PEROXYGENASE"/>
    <property type="match status" value="1"/>
</dbReference>
<evidence type="ECO:0000313" key="12">
    <source>
        <dbReference type="EMBL" id="CAL1528688.1"/>
    </source>
</evidence>
<evidence type="ECO:0000256" key="11">
    <source>
        <dbReference type="RuleBase" id="RU000461"/>
    </source>
</evidence>
<dbReference type="InterPro" id="IPR017972">
    <property type="entry name" value="Cyt_P450_CS"/>
</dbReference>
<dbReference type="InterPro" id="IPR001128">
    <property type="entry name" value="Cyt_P450"/>
</dbReference>
<dbReference type="PANTHER" id="PTHR24302">
    <property type="entry name" value="CYTOCHROME P450 FAMILY 3"/>
    <property type="match status" value="1"/>
</dbReference>
<comment type="similarity">
    <text evidence="3 11">Belongs to the cytochrome P450 family.</text>
</comment>
<dbReference type="Gene3D" id="1.10.630.10">
    <property type="entry name" value="Cytochrome P450"/>
    <property type="match status" value="1"/>
</dbReference>
<dbReference type="GO" id="GO:0016705">
    <property type="term" value="F:oxidoreductase activity, acting on paired donors, with incorporation or reduction of molecular oxygen"/>
    <property type="evidence" value="ECO:0007669"/>
    <property type="project" value="InterPro"/>
</dbReference>
<keyword evidence="13" id="KW-1185">Reference proteome</keyword>
<dbReference type="CDD" id="cd11055">
    <property type="entry name" value="CYP3A-like"/>
    <property type="match status" value="1"/>
</dbReference>